<organism evidence="3 4">
    <name type="scientific">Actinomadura spongiicola</name>
    <dbReference type="NCBI Taxonomy" id="2303421"/>
    <lineage>
        <taxon>Bacteria</taxon>
        <taxon>Bacillati</taxon>
        <taxon>Actinomycetota</taxon>
        <taxon>Actinomycetes</taxon>
        <taxon>Streptosporangiales</taxon>
        <taxon>Thermomonosporaceae</taxon>
        <taxon>Actinomadura</taxon>
    </lineage>
</organism>
<dbReference type="Gene3D" id="3.40.50.12780">
    <property type="entry name" value="N-terminal domain of ligase-like"/>
    <property type="match status" value="1"/>
</dbReference>
<feature type="domain" description="AMP-dependent synthetase/ligase" evidence="2">
    <location>
        <begin position="10"/>
        <end position="364"/>
    </location>
</feature>
<dbReference type="PANTHER" id="PTHR24096:SF323">
    <property type="entry name" value="BLR3536 PROTEIN"/>
    <property type="match status" value="1"/>
</dbReference>
<dbReference type="AlphaFoldDB" id="A0A372G784"/>
<dbReference type="SUPFAM" id="SSF56801">
    <property type="entry name" value="Acetyl-CoA synthetase-like"/>
    <property type="match status" value="1"/>
</dbReference>
<protein>
    <submittedName>
        <fullName evidence="3">Acyl-CoA synthetase</fullName>
    </submittedName>
</protein>
<dbReference type="GO" id="GO:0016405">
    <property type="term" value="F:CoA-ligase activity"/>
    <property type="evidence" value="ECO:0007669"/>
    <property type="project" value="TreeGrafter"/>
</dbReference>
<gene>
    <name evidence="3" type="ORF">D0T12_33330</name>
</gene>
<proteinExistence type="predicted"/>
<evidence type="ECO:0000313" key="4">
    <source>
        <dbReference type="Proteomes" id="UP000262882"/>
    </source>
</evidence>
<dbReference type="OrthoDB" id="9803968at2"/>
<evidence type="ECO:0000259" key="2">
    <source>
        <dbReference type="Pfam" id="PF00501"/>
    </source>
</evidence>
<dbReference type="EMBL" id="QVNQ01000015">
    <property type="protein sequence ID" value="RFS81255.1"/>
    <property type="molecule type" value="Genomic_DNA"/>
</dbReference>
<dbReference type="InterPro" id="IPR042099">
    <property type="entry name" value="ANL_N_sf"/>
</dbReference>
<comment type="caution">
    <text evidence="3">The sequence shown here is derived from an EMBL/GenBank/DDBJ whole genome shotgun (WGS) entry which is preliminary data.</text>
</comment>
<keyword evidence="4" id="KW-1185">Reference proteome</keyword>
<name>A0A372G784_9ACTN</name>
<dbReference type="Pfam" id="PF00501">
    <property type="entry name" value="AMP-binding"/>
    <property type="match status" value="1"/>
</dbReference>
<dbReference type="Proteomes" id="UP000262882">
    <property type="component" value="Unassembled WGS sequence"/>
</dbReference>
<dbReference type="PANTHER" id="PTHR24096">
    <property type="entry name" value="LONG-CHAIN-FATTY-ACID--COA LIGASE"/>
    <property type="match status" value="1"/>
</dbReference>
<evidence type="ECO:0000256" key="1">
    <source>
        <dbReference type="SAM" id="MobiDB-lite"/>
    </source>
</evidence>
<evidence type="ECO:0000313" key="3">
    <source>
        <dbReference type="EMBL" id="RFS81255.1"/>
    </source>
</evidence>
<sequence length="408" mass="43355">MDVEGVGFYEIAQKDPDRPAVLAPGVPVSYGELHAEVNRLSNAFDPLGLQPGDVLAAVLGNRLEFLTVLLAAMQSGLYLVPVSGDLAAPEIGHVLSDSGARAVVTESAYAGVVTEAADEAGVPAEGRVSAGPATGFRSLAGLCVSGGAEPPGKRRTGSIMPYTSGTAGRPRGVRRPLLDVPPEAMIDLWRRSPARALDLVPGDDVHLAVAPLSDYAACVHTMLALHLGHAVVIASRFRPEHTLELIQRHGVTCAFMDPAMLHRMLALPDDVRARYDVSSLRQVFHAAPLLPVDAKRRMIDWWGPVLYEYYGAVESGPLVVATPREWLARPGTVGRPVDGVKIRILDADGGELPAGETGLIHAGGHPGFEYHGDPAATASAMPDGLWTRGDHGRLDEDGWLYLSDRRTG</sequence>
<dbReference type="InterPro" id="IPR000873">
    <property type="entry name" value="AMP-dep_synth/lig_dom"/>
</dbReference>
<accession>A0A372G784</accession>
<reference evidence="3 4" key="1">
    <citation type="submission" date="2018-08" db="EMBL/GenBank/DDBJ databases">
        <title>Actinomadura spongicola sp. nov., isolated from marine sponge Leucetta chagosensis.</title>
        <authorList>
            <person name="Li L."/>
            <person name="Lin H.W."/>
        </authorList>
    </citation>
    <scope>NUCLEOTIDE SEQUENCE [LARGE SCALE GENOMIC DNA]</scope>
    <source>
        <strain evidence="3 4">LHW52907</strain>
    </source>
</reference>
<feature type="region of interest" description="Disordered" evidence="1">
    <location>
        <begin position="147"/>
        <end position="176"/>
    </location>
</feature>
<dbReference type="RefSeq" id="WP_117404873.1">
    <property type="nucleotide sequence ID" value="NZ_QVNQ01000015.1"/>
</dbReference>